<name>A0A8J5N143_HOMAM</name>
<evidence type="ECO:0000313" key="3">
    <source>
        <dbReference type="Proteomes" id="UP000747542"/>
    </source>
</evidence>
<comment type="caution">
    <text evidence="2">The sequence shown here is derived from an EMBL/GenBank/DDBJ whole genome shotgun (WGS) entry which is preliminary data.</text>
</comment>
<evidence type="ECO:0000256" key="1">
    <source>
        <dbReference type="SAM" id="MobiDB-lite"/>
    </source>
</evidence>
<sequence length="184" mass="22405">MDLETSGIKKKFNKRKYLKNKLKTNFGSRQEGHGQAFLQKQAIKQQYFRQQKREEEKRRKKLHHMQLSKGDDELKKLELQCDDEQTKEDEDEESVFFSKLRKKKLHSWQRIAKAEYHKKISENEQKKLETFKRRKEIDEATRKYKEKRLQRYKKLNQKTKKGQPIMSGRIELMLEQLQGEMNSN</sequence>
<dbReference type="Proteomes" id="UP000747542">
    <property type="component" value="Unassembled WGS sequence"/>
</dbReference>
<evidence type="ECO:0000313" key="2">
    <source>
        <dbReference type="EMBL" id="KAG7170902.1"/>
    </source>
</evidence>
<organism evidence="2 3">
    <name type="scientific">Homarus americanus</name>
    <name type="common">American lobster</name>
    <dbReference type="NCBI Taxonomy" id="6706"/>
    <lineage>
        <taxon>Eukaryota</taxon>
        <taxon>Metazoa</taxon>
        <taxon>Ecdysozoa</taxon>
        <taxon>Arthropoda</taxon>
        <taxon>Crustacea</taxon>
        <taxon>Multicrustacea</taxon>
        <taxon>Malacostraca</taxon>
        <taxon>Eumalacostraca</taxon>
        <taxon>Eucarida</taxon>
        <taxon>Decapoda</taxon>
        <taxon>Pleocyemata</taxon>
        <taxon>Astacidea</taxon>
        <taxon>Nephropoidea</taxon>
        <taxon>Nephropidae</taxon>
        <taxon>Homarus</taxon>
    </lineage>
</organism>
<proteinExistence type="predicted"/>
<feature type="region of interest" description="Disordered" evidence="1">
    <location>
        <begin position="48"/>
        <end position="69"/>
    </location>
</feature>
<dbReference type="GO" id="GO:0005634">
    <property type="term" value="C:nucleus"/>
    <property type="evidence" value="ECO:0007669"/>
    <property type="project" value="TreeGrafter"/>
</dbReference>
<dbReference type="InterPro" id="IPR013730">
    <property type="entry name" value="Fyv7/TAP26"/>
</dbReference>
<reference evidence="2" key="1">
    <citation type="journal article" date="2021" name="Sci. Adv.">
        <title>The American lobster genome reveals insights on longevity, neural, and immune adaptations.</title>
        <authorList>
            <person name="Polinski J.M."/>
            <person name="Zimin A.V."/>
            <person name="Clark K.F."/>
            <person name="Kohn A.B."/>
            <person name="Sadowski N."/>
            <person name="Timp W."/>
            <person name="Ptitsyn A."/>
            <person name="Khanna P."/>
            <person name="Romanova D.Y."/>
            <person name="Williams P."/>
            <person name="Greenwood S.J."/>
            <person name="Moroz L.L."/>
            <person name="Walt D.R."/>
            <person name="Bodnar A.G."/>
        </authorList>
    </citation>
    <scope>NUCLEOTIDE SEQUENCE</scope>
    <source>
        <strain evidence="2">GMGI-L3</strain>
    </source>
</reference>
<dbReference type="AlphaFoldDB" id="A0A8J5N143"/>
<dbReference type="PANTHER" id="PTHR15657">
    <property type="entry name" value="THYROID TRANSCRIPTION FACTOR 1-ASSOCIATED PROTEIN 26"/>
    <property type="match status" value="1"/>
</dbReference>
<keyword evidence="3" id="KW-1185">Reference proteome</keyword>
<protein>
    <submittedName>
        <fullName evidence="2">Thyroid transcription factor 1-associated protein 26-like</fullName>
    </submittedName>
</protein>
<dbReference type="PANTHER" id="PTHR15657:SF1">
    <property type="entry name" value="THYROID TRANSCRIPTION FACTOR 1-ASSOCIATED PROTEIN 26"/>
    <property type="match status" value="1"/>
</dbReference>
<dbReference type="Pfam" id="PF08524">
    <property type="entry name" value="rRNA_processing"/>
    <property type="match status" value="1"/>
</dbReference>
<dbReference type="EMBL" id="JAHLQT010013238">
    <property type="protein sequence ID" value="KAG7170902.1"/>
    <property type="molecule type" value="Genomic_DNA"/>
</dbReference>
<accession>A0A8J5N143</accession>
<gene>
    <name evidence="2" type="primary">ccdc59-L</name>
    <name evidence="2" type="ORF">Hamer_G012472</name>
</gene>